<dbReference type="GO" id="GO:0030026">
    <property type="term" value="P:intracellular manganese ion homeostasis"/>
    <property type="evidence" value="ECO:0007669"/>
    <property type="project" value="InterPro"/>
</dbReference>
<evidence type="ECO:0000256" key="1">
    <source>
        <dbReference type="ARBA" id="ARBA00004127"/>
    </source>
</evidence>
<name>A0A6J6PBW0_9ZZZZ</name>
<proteinExistence type="predicted"/>
<evidence type="ECO:0000313" key="6">
    <source>
        <dbReference type="EMBL" id="CAB4693968.1"/>
    </source>
</evidence>
<protein>
    <submittedName>
        <fullName evidence="6">Unannotated protein</fullName>
    </submittedName>
</protein>
<keyword evidence="4 5" id="KW-0472">Membrane</keyword>
<organism evidence="6">
    <name type="scientific">freshwater metagenome</name>
    <dbReference type="NCBI Taxonomy" id="449393"/>
    <lineage>
        <taxon>unclassified sequences</taxon>
        <taxon>metagenomes</taxon>
        <taxon>ecological metagenomes</taxon>
    </lineage>
</organism>
<feature type="transmembrane region" description="Helical" evidence="5">
    <location>
        <begin position="32"/>
        <end position="56"/>
    </location>
</feature>
<keyword evidence="2 5" id="KW-0812">Transmembrane</keyword>
<evidence type="ECO:0000256" key="3">
    <source>
        <dbReference type="ARBA" id="ARBA00022989"/>
    </source>
</evidence>
<reference evidence="6" key="1">
    <citation type="submission" date="2020-05" db="EMBL/GenBank/DDBJ databases">
        <authorList>
            <person name="Chiriac C."/>
            <person name="Salcher M."/>
            <person name="Ghai R."/>
            <person name="Kavagutti S V."/>
        </authorList>
    </citation>
    <scope>NUCLEOTIDE SEQUENCE</scope>
</reference>
<sequence length="116" mass="11827">MAAELTERDALKAHAEAELGIDSGQQVSPGQAAISSFISFALGSLLPLVAITGPWIDFRIQATIFAVVLSLAITGFVGAKIGGAKSAKAVLRNVVVSALTMGVTYAIGSLVGSVHF</sequence>
<feature type="transmembrane region" description="Helical" evidence="5">
    <location>
        <begin position="94"/>
        <end position="114"/>
    </location>
</feature>
<dbReference type="InterPro" id="IPR008217">
    <property type="entry name" value="Ccc1_fam"/>
</dbReference>
<dbReference type="PANTHER" id="PTHR31851">
    <property type="entry name" value="FE(2+)/MN(2+) TRANSPORTER PCL1"/>
    <property type="match status" value="1"/>
</dbReference>
<comment type="subcellular location">
    <subcellularLocation>
        <location evidence="1">Endomembrane system</location>
        <topology evidence="1">Multi-pass membrane protein</topology>
    </subcellularLocation>
</comment>
<dbReference type="EMBL" id="CAEZXK010000046">
    <property type="protein sequence ID" value="CAB4693968.1"/>
    <property type="molecule type" value="Genomic_DNA"/>
</dbReference>
<gene>
    <name evidence="6" type="ORF">UFOPK2370_01135</name>
</gene>
<accession>A0A6J6PBW0</accession>
<keyword evidence="3 5" id="KW-1133">Transmembrane helix</keyword>
<dbReference type="GO" id="GO:0012505">
    <property type="term" value="C:endomembrane system"/>
    <property type="evidence" value="ECO:0007669"/>
    <property type="project" value="UniProtKB-SubCell"/>
</dbReference>
<evidence type="ECO:0000256" key="4">
    <source>
        <dbReference type="ARBA" id="ARBA00023136"/>
    </source>
</evidence>
<evidence type="ECO:0000256" key="2">
    <source>
        <dbReference type="ARBA" id="ARBA00022692"/>
    </source>
</evidence>
<dbReference type="GO" id="GO:0005384">
    <property type="term" value="F:manganese ion transmembrane transporter activity"/>
    <property type="evidence" value="ECO:0007669"/>
    <property type="project" value="InterPro"/>
</dbReference>
<dbReference type="AlphaFoldDB" id="A0A6J6PBW0"/>
<evidence type="ECO:0000256" key="5">
    <source>
        <dbReference type="SAM" id="Phobius"/>
    </source>
</evidence>
<feature type="transmembrane region" description="Helical" evidence="5">
    <location>
        <begin position="62"/>
        <end position="82"/>
    </location>
</feature>
<dbReference type="Pfam" id="PF01988">
    <property type="entry name" value="VIT1"/>
    <property type="match status" value="1"/>
</dbReference>